<dbReference type="PANTHER" id="PTHR12608">
    <property type="entry name" value="TRANSMEMBRANE PROTEIN HTP-1 RELATED"/>
    <property type="match status" value="1"/>
</dbReference>
<dbReference type="PANTHER" id="PTHR12608:SF1">
    <property type="entry name" value="TRANSMEMBRANE PROTEIN 165"/>
    <property type="match status" value="1"/>
</dbReference>
<gene>
    <name evidence="7" type="ordered locus">TEQUI_0899</name>
</gene>
<dbReference type="KEGG" id="teq:TEQUI_0899"/>
<dbReference type="Pfam" id="PF01169">
    <property type="entry name" value="GDT1"/>
    <property type="match status" value="2"/>
</dbReference>
<evidence type="ECO:0000256" key="2">
    <source>
        <dbReference type="ARBA" id="ARBA00009190"/>
    </source>
</evidence>
<dbReference type="InterPro" id="IPR001727">
    <property type="entry name" value="GDT1-like"/>
</dbReference>
<feature type="transmembrane region" description="Helical" evidence="6">
    <location>
        <begin position="98"/>
        <end position="114"/>
    </location>
</feature>
<feature type="transmembrane region" description="Helical" evidence="6">
    <location>
        <begin position="134"/>
        <end position="155"/>
    </location>
</feature>
<dbReference type="AlphaFoldDB" id="A0A654KHC6"/>
<feature type="transmembrane region" description="Helical" evidence="6">
    <location>
        <begin position="167"/>
        <end position="185"/>
    </location>
</feature>
<sequence length="195" mass="21288">MNTYLVSTFLMAVAEIGDKTQLLALLLAARYKKPIAIVTGILIATVLNHALAGAVGAWIQTQISPETLRYIIGGLFVAMGLWSLIPDKLDDGEIKSQGSKYGAFVVTLIAFFFAEMGDKTQIATIGLAAKYHPAWAVIMGTTTGLMFANAPAVYFGHKMSQKLRFKTIRYVAALLFILLGVATLLKLDEMIFRIR</sequence>
<evidence type="ECO:0000256" key="5">
    <source>
        <dbReference type="ARBA" id="ARBA00023136"/>
    </source>
</evidence>
<dbReference type="EMBL" id="CP002456">
    <property type="protein sequence ID" value="ADU91831.1"/>
    <property type="molecule type" value="Genomic_DNA"/>
</dbReference>
<name>A0A654KHC6_TAYEM</name>
<keyword evidence="3 6" id="KW-0812">Transmembrane</keyword>
<feature type="transmembrane region" description="Helical" evidence="6">
    <location>
        <begin position="35"/>
        <end position="61"/>
    </location>
</feature>
<organism evidence="7 8">
    <name type="scientific">Taylorella equigenitalis (strain MCE9)</name>
    <dbReference type="NCBI Taxonomy" id="937774"/>
    <lineage>
        <taxon>Bacteria</taxon>
        <taxon>Pseudomonadati</taxon>
        <taxon>Pseudomonadota</taxon>
        <taxon>Betaproteobacteria</taxon>
        <taxon>Burkholderiales</taxon>
        <taxon>Alcaligenaceae</taxon>
        <taxon>Taylorella</taxon>
    </lineage>
</organism>
<comment type="similarity">
    <text evidence="2 6">Belongs to the GDT1 family.</text>
</comment>
<accession>A0A654KHC6</accession>
<keyword evidence="5 6" id="KW-0472">Membrane</keyword>
<evidence type="ECO:0000256" key="6">
    <source>
        <dbReference type="RuleBase" id="RU365102"/>
    </source>
</evidence>
<evidence type="ECO:0000313" key="8">
    <source>
        <dbReference type="Proteomes" id="UP000007472"/>
    </source>
</evidence>
<reference evidence="7 8" key="1">
    <citation type="journal article" date="2011" name="J. Bacteriol.">
        <title>Genome sequence of Taylorella equigenitalis MCE9, the causative agent of contagious equine metritis.</title>
        <authorList>
            <person name="Hebert L."/>
            <person name="Moumen B."/>
            <person name="Duquesne F."/>
            <person name="Breuil M.F."/>
            <person name="Laugier C."/>
            <person name="Batto J.M."/>
            <person name="Renault P."/>
            <person name="Petry S."/>
        </authorList>
    </citation>
    <scope>NUCLEOTIDE SEQUENCE [LARGE SCALE GENOMIC DNA]</scope>
    <source>
        <strain evidence="7 8">MCE9</strain>
    </source>
</reference>
<feature type="transmembrane region" description="Helical" evidence="6">
    <location>
        <begin position="67"/>
        <end position="86"/>
    </location>
</feature>
<protein>
    <recommendedName>
        <fullName evidence="6">GDT1 family protein</fullName>
    </recommendedName>
</protein>
<evidence type="ECO:0000256" key="3">
    <source>
        <dbReference type="ARBA" id="ARBA00022692"/>
    </source>
</evidence>
<evidence type="ECO:0000256" key="1">
    <source>
        <dbReference type="ARBA" id="ARBA00004141"/>
    </source>
</evidence>
<proteinExistence type="inferred from homology"/>
<dbReference type="GO" id="GO:0046873">
    <property type="term" value="F:metal ion transmembrane transporter activity"/>
    <property type="evidence" value="ECO:0007669"/>
    <property type="project" value="InterPro"/>
</dbReference>
<evidence type="ECO:0000256" key="4">
    <source>
        <dbReference type="ARBA" id="ARBA00022989"/>
    </source>
</evidence>
<evidence type="ECO:0000313" key="7">
    <source>
        <dbReference type="EMBL" id="ADU91831.1"/>
    </source>
</evidence>
<keyword evidence="4 6" id="KW-1133">Transmembrane helix</keyword>
<dbReference type="Proteomes" id="UP000007472">
    <property type="component" value="Chromosome"/>
</dbReference>
<comment type="subcellular location">
    <subcellularLocation>
        <location evidence="1 6">Membrane</location>
        <topology evidence="1 6">Multi-pass membrane protein</topology>
    </subcellularLocation>
</comment>
<dbReference type="GO" id="GO:0016020">
    <property type="term" value="C:membrane"/>
    <property type="evidence" value="ECO:0007669"/>
    <property type="project" value="UniProtKB-SubCell"/>
</dbReference>